<evidence type="ECO:0000313" key="18">
    <source>
        <dbReference type="EMBL" id="SBP47919.1"/>
    </source>
</evidence>
<feature type="region of interest" description="Disordered" evidence="14">
    <location>
        <begin position="703"/>
        <end position="727"/>
    </location>
</feature>
<gene>
    <name evidence="18" type="primary">MDC1</name>
    <name evidence="17 19" type="synonym">mdc1</name>
    <name evidence="17" type="ORF">G4P62_005711</name>
</gene>
<evidence type="ECO:0000313" key="20">
    <source>
        <dbReference type="Proteomes" id="UP000694548"/>
    </source>
</evidence>
<name>A0A1A7ZYN9_NOTFU</name>
<dbReference type="InterPro" id="IPR051579">
    <property type="entry name" value="DDR_Transcriptional_Reg"/>
</dbReference>
<feature type="compositionally biased region" description="Polar residues" evidence="14">
    <location>
        <begin position="1766"/>
        <end position="1776"/>
    </location>
</feature>
<evidence type="ECO:0000259" key="16">
    <source>
        <dbReference type="PROSITE" id="PS50172"/>
    </source>
</evidence>
<feature type="compositionally biased region" description="Basic and acidic residues" evidence="14">
    <location>
        <begin position="1019"/>
        <end position="1038"/>
    </location>
</feature>
<evidence type="ECO:0000259" key="15">
    <source>
        <dbReference type="PROSITE" id="PS50006"/>
    </source>
</evidence>
<keyword evidence="20" id="KW-1185">Reference proteome</keyword>
<keyword evidence="7" id="KW-0677">Repeat</keyword>
<feature type="compositionally biased region" description="Basic and acidic residues" evidence="14">
    <location>
        <begin position="284"/>
        <end position="302"/>
    </location>
</feature>
<dbReference type="Pfam" id="PF16589">
    <property type="entry name" value="BRCT_2"/>
    <property type="match status" value="1"/>
</dbReference>
<feature type="region of interest" description="Disordered" evidence="14">
    <location>
        <begin position="457"/>
        <end position="575"/>
    </location>
</feature>
<dbReference type="GO" id="GO:0005634">
    <property type="term" value="C:nucleus"/>
    <property type="evidence" value="ECO:0007669"/>
    <property type="project" value="UniProtKB-SubCell"/>
</dbReference>
<feature type="region of interest" description="Disordered" evidence="14">
    <location>
        <begin position="1766"/>
        <end position="1787"/>
    </location>
</feature>
<feature type="region of interest" description="Disordered" evidence="14">
    <location>
        <begin position="1"/>
        <end position="27"/>
    </location>
</feature>
<evidence type="ECO:0000256" key="14">
    <source>
        <dbReference type="SAM" id="MobiDB-lite"/>
    </source>
</evidence>
<dbReference type="InterPro" id="IPR008984">
    <property type="entry name" value="SMAD_FHA_dom_sf"/>
</dbReference>
<organism evidence="18">
    <name type="scientific">Nothobranchius furzeri</name>
    <name type="common">Turquoise killifish</name>
    <dbReference type="NCBI Taxonomy" id="105023"/>
    <lineage>
        <taxon>Eukaryota</taxon>
        <taxon>Metazoa</taxon>
        <taxon>Chordata</taxon>
        <taxon>Craniata</taxon>
        <taxon>Vertebrata</taxon>
        <taxon>Euteleostomi</taxon>
        <taxon>Actinopterygii</taxon>
        <taxon>Neopterygii</taxon>
        <taxon>Teleostei</taxon>
        <taxon>Neoteleostei</taxon>
        <taxon>Acanthomorphata</taxon>
        <taxon>Ovalentaria</taxon>
        <taxon>Atherinomorphae</taxon>
        <taxon>Cyprinodontiformes</taxon>
        <taxon>Nothobranchiidae</taxon>
        <taxon>Nothobranchius</taxon>
    </lineage>
</organism>
<dbReference type="PROSITE" id="PS50172">
    <property type="entry name" value="BRCT"/>
    <property type="match status" value="1"/>
</dbReference>
<evidence type="ECO:0000256" key="9">
    <source>
        <dbReference type="ARBA" id="ARBA00022843"/>
    </source>
</evidence>
<feature type="compositionally biased region" description="Basic and acidic residues" evidence="14">
    <location>
        <begin position="1449"/>
        <end position="1463"/>
    </location>
</feature>
<dbReference type="EMBL" id="JAAVVJ010000003">
    <property type="protein sequence ID" value="KAF7227008.1"/>
    <property type="molecule type" value="Genomic_DNA"/>
</dbReference>
<feature type="region of interest" description="Disordered" evidence="14">
    <location>
        <begin position="741"/>
        <end position="1570"/>
    </location>
</feature>
<dbReference type="GeneID" id="107379490"/>
<proteinExistence type="predicted"/>
<evidence type="ECO:0000313" key="17">
    <source>
        <dbReference type="EMBL" id="KAF7227008.1"/>
    </source>
</evidence>
<keyword evidence="11" id="KW-0234">DNA repair</keyword>
<dbReference type="Proteomes" id="UP000822369">
    <property type="component" value="Chromosome 3"/>
</dbReference>
<feature type="compositionally biased region" description="Polar residues" evidence="14">
    <location>
        <begin position="761"/>
        <end position="781"/>
    </location>
</feature>
<dbReference type="EMBL" id="HADY01009434">
    <property type="protein sequence ID" value="SBP47919.1"/>
    <property type="molecule type" value="Transcribed_RNA"/>
</dbReference>
<evidence type="ECO:0000256" key="4">
    <source>
        <dbReference type="ARBA" id="ARBA00022454"/>
    </source>
</evidence>
<evidence type="ECO:0000256" key="13">
    <source>
        <dbReference type="ARBA" id="ARBA00023306"/>
    </source>
</evidence>
<evidence type="ECO:0000256" key="8">
    <source>
        <dbReference type="ARBA" id="ARBA00022763"/>
    </source>
</evidence>
<feature type="compositionally biased region" description="Basic and acidic residues" evidence="14">
    <location>
        <begin position="371"/>
        <end position="388"/>
    </location>
</feature>
<feature type="compositionally biased region" description="Low complexity" evidence="14">
    <location>
        <begin position="460"/>
        <end position="481"/>
    </location>
</feature>
<feature type="compositionally biased region" description="Low complexity" evidence="14">
    <location>
        <begin position="241"/>
        <end position="255"/>
    </location>
</feature>
<dbReference type="InterPro" id="IPR000253">
    <property type="entry name" value="FHA_dom"/>
</dbReference>
<reference evidence="17" key="4">
    <citation type="submission" date="2020-03" db="EMBL/GenBank/DDBJ databases">
        <title>Intra-Species Differences in Population Size shape Life History and Genome Evolution.</title>
        <authorList>
            <person name="Willemsen D."/>
            <person name="Cui R."/>
            <person name="Valenzano D.R."/>
        </authorList>
    </citation>
    <scope>NUCLEOTIDE SEQUENCE</scope>
    <source>
        <strain evidence="17">GRZ</strain>
        <tissue evidence="17">Whole</tissue>
    </source>
</reference>
<dbReference type="EMBL" id="JAAVVJ010000003">
    <property type="protein sequence ID" value="KAF7227009.1"/>
    <property type="molecule type" value="Genomic_DNA"/>
</dbReference>
<dbReference type="SUPFAM" id="SSF52113">
    <property type="entry name" value="BRCT domain"/>
    <property type="match status" value="2"/>
</dbReference>
<dbReference type="InterPro" id="IPR036420">
    <property type="entry name" value="BRCT_dom_sf"/>
</dbReference>
<feature type="compositionally biased region" description="Acidic residues" evidence="14">
    <location>
        <begin position="12"/>
        <end position="21"/>
    </location>
</feature>
<dbReference type="KEGG" id="nfu:107379490"/>
<evidence type="ECO:0000256" key="5">
    <source>
        <dbReference type="ARBA" id="ARBA00022499"/>
    </source>
</evidence>
<keyword evidence="10" id="KW-0007">Acetylation</keyword>
<dbReference type="CTD" id="9656"/>
<feature type="compositionally biased region" description="Polar residues" evidence="14">
    <location>
        <begin position="1305"/>
        <end position="1315"/>
    </location>
</feature>
<feature type="compositionally biased region" description="Basic and acidic residues" evidence="14">
    <location>
        <begin position="1191"/>
        <end position="1201"/>
    </location>
</feature>
<dbReference type="CDD" id="cd22665">
    <property type="entry name" value="FHA_MDC1"/>
    <property type="match status" value="1"/>
</dbReference>
<evidence type="ECO:0000256" key="3">
    <source>
        <dbReference type="ARBA" id="ARBA00015014"/>
    </source>
</evidence>
<keyword evidence="4" id="KW-0158">Chromosome</keyword>
<feature type="compositionally biased region" description="Basic and acidic residues" evidence="14">
    <location>
        <begin position="1262"/>
        <end position="1273"/>
    </location>
</feature>
<feature type="region of interest" description="Disordered" evidence="14">
    <location>
        <begin position="161"/>
        <end position="416"/>
    </location>
</feature>
<dbReference type="Gene3D" id="3.40.50.10190">
    <property type="entry name" value="BRCT domain"/>
    <property type="match status" value="2"/>
</dbReference>
<dbReference type="Ensembl" id="ENSNFUT00015004808.1">
    <property type="protein sequence ID" value="ENSNFUP00015004549.1"/>
    <property type="gene ID" value="ENSNFUG00015002276.1"/>
</dbReference>
<dbReference type="SUPFAM" id="SSF49879">
    <property type="entry name" value="SMAD/FHA domain"/>
    <property type="match status" value="1"/>
</dbReference>
<feature type="compositionally biased region" description="Basic residues" evidence="14">
    <location>
        <begin position="1318"/>
        <end position="1328"/>
    </location>
</feature>
<dbReference type="CDD" id="cd17744">
    <property type="entry name" value="BRCT_MDC1_rpt1"/>
    <property type="match status" value="1"/>
</dbReference>
<feature type="compositionally biased region" description="Basic and acidic residues" evidence="14">
    <location>
        <begin position="1384"/>
        <end position="1396"/>
    </location>
</feature>
<evidence type="ECO:0000256" key="12">
    <source>
        <dbReference type="ARBA" id="ARBA00023242"/>
    </source>
</evidence>
<dbReference type="CDD" id="cd18441">
    <property type="entry name" value="BRCT_MDC1_rpt2"/>
    <property type="match status" value="1"/>
</dbReference>
<dbReference type="Pfam" id="PF16770">
    <property type="entry name" value="RTT107_BRCT_5"/>
    <property type="match status" value="1"/>
</dbReference>
<dbReference type="PROSITE" id="PS50006">
    <property type="entry name" value="FHA_DOMAIN"/>
    <property type="match status" value="1"/>
</dbReference>
<protein>
    <recommendedName>
        <fullName evidence="3">Mediator of DNA damage checkpoint protein 1</fullName>
    </recommendedName>
</protein>
<feature type="compositionally biased region" description="Basic and acidic residues" evidence="14">
    <location>
        <begin position="1130"/>
        <end position="1139"/>
    </location>
</feature>
<dbReference type="Proteomes" id="UP000694548">
    <property type="component" value="Chromosome sgr05"/>
</dbReference>
<evidence type="ECO:0000256" key="11">
    <source>
        <dbReference type="ARBA" id="ARBA00023204"/>
    </source>
</evidence>
<dbReference type="Bgee" id="ENSNFUG00015002276">
    <property type="expression patterns" value="Expressed in zone of skin and 3 other cell types or tissues"/>
</dbReference>
<dbReference type="GeneTree" id="ENSGT00940000161757"/>
<feature type="compositionally biased region" description="Polar residues" evidence="14">
    <location>
        <begin position="1366"/>
        <end position="1377"/>
    </location>
</feature>
<dbReference type="PANTHER" id="PTHR23196:SF34">
    <property type="entry name" value="MEDIATOR OF DNA DAMAGE CHECKPOINT PROTEIN 1"/>
    <property type="match status" value="1"/>
</dbReference>
<evidence type="ECO:0000256" key="2">
    <source>
        <dbReference type="ARBA" id="ARBA00004286"/>
    </source>
</evidence>
<reference evidence="18" key="3">
    <citation type="submission" date="2016-06" db="EMBL/GenBank/DDBJ databases">
        <title>The genome of a short-lived fish provides insights into sex chromosome evolution and the genetic control of aging.</title>
        <authorList>
            <person name="Reichwald K."/>
            <person name="Felder M."/>
            <person name="Petzold A."/>
            <person name="Koch P."/>
            <person name="Groth M."/>
            <person name="Platzer M."/>
        </authorList>
    </citation>
    <scope>NUCLEOTIDE SEQUENCE</scope>
    <source>
        <tissue evidence="18">Brain</tissue>
    </source>
</reference>
<feature type="compositionally biased region" description="Basic and acidic residues" evidence="14">
    <location>
        <begin position="1146"/>
        <end position="1180"/>
    </location>
</feature>
<dbReference type="Gene3D" id="2.60.200.20">
    <property type="match status" value="1"/>
</dbReference>
<keyword evidence="9" id="KW-0832">Ubl conjugation</keyword>
<evidence type="ECO:0000256" key="6">
    <source>
        <dbReference type="ARBA" id="ARBA00022553"/>
    </source>
</evidence>
<accession>A0A1A7ZYN9</accession>
<feature type="compositionally biased region" description="Acidic residues" evidence="14">
    <location>
        <begin position="828"/>
        <end position="837"/>
    </location>
</feature>
<feature type="compositionally biased region" description="Polar residues" evidence="14">
    <location>
        <begin position="267"/>
        <end position="283"/>
    </location>
</feature>
<feature type="compositionally biased region" description="Polar residues" evidence="14">
    <location>
        <begin position="308"/>
        <end position="322"/>
    </location>
</feature>
<feature type="compositionally biased region" description="Polar residues" evidence="14">
    <location>
        <begin position="1549"/>
        <end position="1564"/>
    </location>
</feature>
<dbReference type="GO" id="GO:0005694">
    <property type="term" value="C:chromosome"/>
    <property type="evidence" value="ECO:0007669"/>
    <property type="project" value="UniProtKB-SubCell"/>
</dbReference>
<reference evidence="19" key="5">
    <citation type="submission" date="2025-05" db="UniProtKB">
        <authorList>
            <consortium name="Ensembl"/>
        </authorList>
    </citation>
    <scope>IDENTIFICATION</scope>
</reference>
<reference evidence="19" key="1">
    <citation type="submission" date="2014-08" db="EMBL/GenBank/DDBJ databases">
        <authorList>
            <person name="Senf B."/>
            <person name="Petzold A."/>
            <person name="Downie B.R."/>
            <person name="Koch P."/>
            <person name="Platzer M."/>
        </authorList>
    </citation>
    <scope>NUCLEOTIDE SEQUENCE [LARGE SCALE GENOMIC DNA]</scope>
    <source>
        <strain evidence="19">GRZ</strain>
    </source>
</reference>
<dbReference type="Pfam" id="PF00498">
    <property type="entry name" value="FHA"/>
    <property type="match status" value="1"/>
</dbReference>
<keyword evidence="13" id="KW-0131">Cell cycle</keyword>
<feature type="compositionally biased region" description="Acidic residues" evidence="14">
    <location>
        <begin position="523"/>
        <end position="533"/>
    </location>
</feature>
<dbReference type="PANTHER" id="PTHR23196">
    <property type="entry name" value="PAX TRANSCRIPTION ACTIVATION DOMAIN INTERACTING PROTEIN"/>
    <property type="match status" value="1"/>
</dbReference>
<evidence type="ECO:0000256" key="10">
    <source>
        <dbReference type="ARBA" id="ARBA00022990"/>
    </source>
</evidence>
<feature type="compositionally biased region" description="Basic and acidic residues" evidence="14">
    <location>
        <begin position="1339"/>
        <end position="1348"/>
    </location>
</feature>
<reference evidence="18" key="2">
    <citation type="submission" date="2016-05" db="EMBL/GenBank/DDBJ databases">
        <authorList>
            <person name="Lavstsen T."/>
            <person name="Jespersen J.S."/>
        </authorList>
    </citation>
    <scope>NUCLEOTIDE SEQUENCE</scope>
    <source>
        <tissue evidence="18">Brain</tissue>
    </source>
</reference>
<feature type="compositionally biased region" description="Acidic residues" evidence="14">
    <location>
        <begin position="401"/>
        <end position="415"/>
    </location>
</feature>
<evidence type="ECO:0000256" key="7">
    <source>
        <dbReference type="ARBA" id="ARBA00022737"/>
    </source>
</evidence>
<feature type="compositionally biased region" description="Acidic residues" evidence="14">
    <location>
        <begin position="552"/>
        <end position="565"/>
    </location>
</feature>
<comment type="subcellular location">
    <subcellularLocation>
        <location evidence="2">Chromosome</location>
    </subcellularLocation>
    <subcellularLocation>
        <location evidence="1">Nucleus</location>
    </subcellularLocation>
</comment>
<feature type="compositionally biased region" description="Basic and acidic residues" evidence="14">
    <location>
        <begin position="1504"/>
        <end position="1521"/>
    </location>
</feature>
<dbReference type="RefSeq" id="XP_015805748.3">
    <property type="nucleotide sequence ID" value="XM_015950262.3"/>
</dbReference>
<feature type="compositionally biased region" description="Basic and acidic residues" evidence="14">
    <location>
        <begin position="802"/>
        <end position="818"/>
    </location>
</feature>
<keyword evidence="12" id="KW-0539">Nucleus</keyword>
<dbReference type="RefSeq" id="XP_015805747.3">
    <property type="nucleotide sequence ID" value="XM_015950261.3"/>
</dbReference>
<evidence type="ECO:0000256" key="1">
    <source>
        <dbReference type="ARBA" id="ARBA00004123"/>
    </source>
</evidence>
<sequence>MDATQAISDAILESEEEENEENENRRGSPLAKLCILKNPHVPEAELPLFLGDNVLGRDPSLCTLPMAASSVSKQHATICISVYRRRGARCDVDMEALVWDLGSMNGTRKGRLKLTPNVRYALSEGDSLVLADIPCQYVRWGGVSSQDDMKIPGCVLSGVKGTFPDAPGGKQGDTDRGSKRGVNSGAKATKTPVRGSFLSFEQTPTQPKGCLVPDSDSDSDGERDGGGIGHQKTRVSDSDSHISSPNSSAFLSPSNKIVPESEDESPVTLSFSSQPSRHVSFNTEKSDVCVERNRSPNDETDGKGGTASKDSGQNQNGESNVTFREDESLVSTPEVSREAIPDFNMDSDTDVEAEEEGVPAEPLSFNTSQRADQRSDEPSEAHSDETTKPAHVASGIQPEDIIIDSDTDDDDDDVSDAVIKASSFQDAHTADAASSVQLKDFHLDSDTDVEEEIKSNLNPAAAAGDPSVAAATAESSSPAAAGPDLDILSDSDTDMEEDCLLVKPLVTEDPSEVSGKAPGALESDSDEDTDVDEPCVTHAGDSPAELRVDGDASAEDQEEDAEEAGEDHIPHLPLVPTLQNYSTPVQVSGEVEDLETQAFTSTPSGLFRCPALNPAVPLSSDSPEDEDYAEAETQPFVLQTRDRQTAADPKPSSAPEPKADDPRGSFQLGLSDSRHRALATENTQAYVSADGRVNLEETQAYEATSNLDATQAYEEEEEPVRDSEESETKVCVNLALEATQAYVSDSCDDSDEDKRQDAAPTETTELTDHSSALATAETQPVPSFEEESLEIRNPVCSVQSVETKERDPAQPREKHLFEAETQPMCMTDTEEGDDEDSTAPLQLQEDPTEPQTCSPSALAETQPMHVDEGENDDDSVPLKAKRLSVEEEESQRLGGSDAYVAETQPVFVSEDDDEGDWGPRRREAKPPQLEEEQTRPQISSDVSSRPEDPGEENDSEILVVPRKRKAKQLHIEDESQQLLSSAETQPTRGEDVEAGPQGGEAMPLQRDEGQINPSTEVAGVDKHDHKDAVTAKQHDLKETTVSAEADPPSVSNSRQTRARLRGKEDADGSASTKRRTRQESKTLPSTRGSRGKAVTQSEEDVKQCKQARGRKNTRRQEDEEDDNKIIAAKEAIKGQKEGNLEQDEKESERMHASVTKEKQEWVEQERRNQGELKNKEKASAERLQGGELEESEGKRDEEEKLNVSARPRRSARKTAPCAAGPEQPSTISTREDFAARRTRSHSNSSNSVSSERSASSVSAQESRGRGRGEKRSSEALQTPVTRSSRRRTTATVAPIEKGREAVRSEISTCSESPQNRARGCRQRGKGRKTVSDLQNSTERVGKTGRAEELSSEVLPMGDEDKGDAQQPATSRGQQRVGTNAKHQSHQEEESVEEKSPLPKRRTGGRGHVEEPVALSVSEEGRNKRKGRKSELEVNIKADGASVFKGKALKATEREEGKDERIEESSSTVQVRRTSRASSAQVKKNAKEPPPGEPVEDGETMEVQAAERRTRVRTANKEEVKEGGTSASSMKQEAPATPDSRVSRKRRASSDSSPLAKTPRSSSGSPAAIGRLRAGSQSYKVLFTGVVDEGGERELARLGGGMAKGVADMNCLVTDKVRRTVKFLCAVAKGVPVVTTDWLEKSGKAGSFLPTDVFVVKDPEQEKKFSFCLQESLRTARSRRLLQGYEIHVTKSVKPEPVHMKDILSCSGATFLSKMPSSHKPQTVVISCEEDWRLCGPAVSASLPVVSTEFILTGILQQKLDFHTHALSPSSAANSQPAGDRGRTRRKT</sequence>
<feature type="domain" description="BRCT" evidence="16">
    <location>
        <begin position="1577"/>
        <end position="1655"/>
    </location>
</feature>
<keyword evidence="5" id="KW-1017">Isopeptide bond</keyword>
<dbReference type="GO" id="GO:0006281">
    <property type="term" value="P:DNA repair"/>
    <property type="evidence" value="ECO:0007669"/>
    <property type="project" value="UniProtKB-KW"/>
</dbReference>
<keyword evidence="8" id="KW-0227">DNA damage</keyword>
<feature type="compositionally biased region" description="Low complexity" evidence="14">
    <location>
        <begin position="1241"/>
        <end position="1261"/>
    </location>
</feature>
<feature type="compositionally biased region" description="Polar residues" evidence="14">
    <location>
        <begin position="976"/>
        <end position="987"/>
    </location>
</feature>
<dbReference type="OrthoDB" id="342264at2759"/>
<dbReference type="OMA" id="IHESPHM"/>
<feature type="compositionally biased region" description="Acidic residues" evidence="14">
    <location>
        <begin position="487"/>
        <end position="499"/>
    </location>
</feature>
<evidence type="ECO:0000313" key="19">
    <source>
        <dbReference type="Ensembl" id="ENSNFUP00015004549.1"/>
    </source>
</evidence>
<dbReference type="InterPro" id="IPR001357">
    <property type="entry name" value="BRCT_dom"/>
</dbReference>
<feature type="domain" description="FHA" evidence="15">
    <location>
        <begin position="53"/>
        <end position="114"/>
    </location>
</feature>
<feature type="region of interest" description="Disordered" evidence="14">
    <location>
        <begin position="602"/>
        <end position="674"/>
    </location>
</feature>
<feature type="compositionally biased region" description="Acidic residues" evidence="14">
    <location>
        <begin position="345"/>
        <end position="358"/>
    </location>
</feature>
<feature type="compositionally biased region" description="Low complexity" evidence="14">
    <location>
        <begin position="1464"/>
        <end position="1481"/>
    </location>
</feature>
<keyword evidence="6" id="KW-0597">Phosphoprotein</keyword>